<keyword evidence="6" id="KW-0833">Ubl conjugation pathway</keyword>
<feature type="domain" description="RING-type" evidence="10">
    <location>
        <begin position="150"/>
        <end position="191"/>
    </location>
</feature>
<evidence type="ECO:0000259" key="10">
    <source>
        <dbReference type="PROSITE" id="PS50089"/>
    </source>
</evidence>
<feature type="region of interest" description="Disordered" evidence="9">
    <location>
        <begin position="205"/>
        <end position="242"/>
    </location>
</feature>
<dbReference type="InterPro" id="IPR001841">
    <property type="entry name" value="Znf_RING"/>
</dbReference>
<keyword evidence="3" id="KW-0808">Transferase</keyword>
<comment type="catalytic activity">
    <reaction evidence="1">
        <text>S-ubiquitinyl-[E2 ubiquitin-conjugating enzyme]-L-cysteine + [acceptor protein]-L-lysine = [E2 ubiquitin-conjugating enzyme]-L-cysteine + N(6)-ubiquitinyl-[acceptor protein]-L-lysine.</text>
        <dbReference type="EC" id="2.3.2.27"/>
    </reaction>
</comment>
<keyword evidence="7" id="KW-0862">Zinc</keyword>
<dbReference type="PANTHER" id="PTHR22937">
    <property type="entry name" value="E3 UBIQUITIN-PROTEIN LIGASE RNF165"/>
    <property type="match status" value="1"/>
</dbReference>
<evidence type="ECO:0000256" key="5">
    <source>
        <dbReference type="ARBA" id="ARBA00022771"/>
    </source>
</evidence>
<evidence type="ECO:0000256" key="2">
    <source>
        <dbReference type="ARBA" id="ARBA00012483"/>
    </source>
</evidence>
<reference evidence="11 12" key="1">
    <citation type="journal article" date="2022" name="bioRxiv">
        <title>Genomics of Preaxostyla Flagellates Illuminates Evolutionary Transitions and the Path Towards Mitochondrial Loss.</title>
        <authorList>
            <person name="Novak L.V.F."/>
            <person name="Treitli S.C."/>
            <person name="Pyrih J."/>
            <person name="Halakuc P."/>
            <person name="Pipaliya S.V."/>
            <person name="Vacek V."/>
            <person name="Brzon O."/>
            <person name="Soukal P."/>
            <person name="Eme L."/>
            <person name="Dacks J.B."/>
            <person name="Karnkowska A."/>
            <person name="Elias M."/>
            <person name="Hampl V."/>
        </authorList>
    </citation>
    <scope>NUCLEOTIDE SEQUENCE [LARGE SCALE GENOMIC DNA]</scope>
    <source>
        <strain evidence="11">NAU3</strain>
        <tissue evidence="11">Gut</tissue>
    </source>
</reference>
<feature type="compositionally biased region" description="Acidic residues" evidence="9">
    <location>
        <begin position="297"/>
        <end position="313"/>
    </location>
</feature>
<evidence type="ECO:0000256" key="8">
    <source>
        <dbReference type="PROSITE-ProRule" id="PRU00175"/>
    </source>
</evidence>
<keyword evidence="12" id="KW-1185">Reference proteome</keyword>
<dbReference type="EC" id="2.3.2.27" evidence="2"/>
<feature type="region of interest" description="Disordered" evidence="9">
    <location>
        <begin position="255"/>
        <end position="313"/>
    </location>
</feature>
<dbReference type="EMBL" id="JARBJD010000016">
    <property type="protein sequence ID" value="KAK2961522.1"/>
    <property type="molecule type" value="Genomic_DNA"/>
</dbReference>
<dbReference type="PANTHER" id="PTHR22937:SF65">
    <property type="entry name" value="E3 UBIQUITIN-PROTEIN LIGASE ARK2C"/>
    <property type="match status" value="1"/>
</dbReference>
<evidence type="ECO:0000256" key="1">
    <source>
        <dbReference type="ARBA" id="ARBA00000900"/>
    </source>
</evidence>
<evidence type="ECO:0000256" key="3">
    <source>
        <dbReference type="ARBA" id="ARBA00022679"/>
    </source>
</evidence>
<dbReference type="Proteomes" id="UP001281761">
    <property type="component" value="Unassembled WGS sequence"/>
</dbReference>
<sequence>MLSHSLCPSSTGNNSRDTAPPEFWLCYPIDAPSFRLASSSSDLRSRINPQAPPFIPNASFRQAHRIGPPVESFRPLYTESEARNTPDIDEDSGWSSTLSQIVSLLERIIAQRIHEGTSSDQIGDTFEGVVSSLFRREAATAENSTSDVTCVICQGDYEEEERLMRLDCGHLFHWDCCVEWIKKYPTCPLCRLSLRQKNRHEAQSDSDDAFLFDDHESDGDDEDGGRLLFRDDPDNEEEDSDYDWHMSFSFDRQFRYDTDDDDEDGGRLPFRDDPDIEDEDADYDLYSSSSGDRLFLDDPDGDDDPLDVIAEEN</sequence>
<dbReference type="PROSITE" id="PS50089">
    <property type="entry name" value="ZF_RING_2"/>
    <property type="match status" value="1"/>
</dbReference>
<evidence type="ECO:0000256" key="6">
    <source>
        <dbReference type="ARBA" id="ARBA00022786"/>
    </source>
</evidence>
<evidence type="ECO:0000256" key="7">
    <source>
        <dbReference type="ARBA" id="ARBA00022833"/>
    </source>
</evidence>
<gene>
    <name evidence="11" type="ORF">BLNAU_3644</name>
</gene>
<protein>
    <recommendedName>
        <fullName evidence="2">RING-type E3 ubiquitin transferase</fullName>
        <ecNumber evidence="2">2.3.2.27</ecNumber>
    </recommendedName>
</protein>
<evidence type="ECO:0000313" key="11">
    <source>
        <dbReference type="EMBL" id="KAK2961522.1"/>
    </source>
</evidence>
<keyword evidence="5 8" id="KW-0863">Zinc-finger</keyword>
<accession>A0ABQ9YCQ7</accession>
<dbReference type="InterPro" id="IPR013083">
    <property type="entry name" value="Znf_RING/FYVE/PHD"/>
</dbReference>
<dbReference type="CDD" id="cd16454">
    <property type="entry name" value="RING-H2_PA-TM-RING"/>
    <property type="match status" value="1"/>
</dbReference>
<dbReference type="SMART" id="SM00184">
    <property type="entry name" value="RING"/>
    <property type="match status" value="1"/>
</dbReference>
<name>A0ABQ9YCQ7_9EUKA</name>
<keyword evidence="4" id="KW-0479">Metal-binding</keyword>
<proteinExistence type="predicted"/>
<dbReference type="Gene3D" id="3.30.40.10">
    <property type="entry name" value="Zinc/RING finger domain, C3HC4 (zinc finger)"/>
    <property type="match status" value="1"/>
</dbReference>
<evidence type="ECO:0000256" key="4">
    <source>
        <dbReference type="ARBA" id="ARBA00022723"/>
    </source>
</evidence>
<dbReference type="Pfam" id="PF13639">
    <property type="entry name" value="zf-RING_2"/>
    <property type="match status" value="1"/>
</dbReference>
<dbReference type="InterPro" id="IPR045191">
    <property type="entry name" value="MBR1/2-like"/>
</dbReference>
<feature type="compositionally biased region" description="Acidic residues" evidence="9">
    <location>
        <begin position="205"/>
        <end position="223"/>
    </location>
</feature>
<organism evidence="11 12">
    <name type="scientific">Blattamonas nauphoetae</name>
    <dbReference type="NCBI Taxonomy" id="2049346"/>
    <lineage>
        <taxon>Eukaryota</taxon>
        <taxon>Metamonada</taxon>
        <taxon>Preaxostyla</taxon>
        <taxon>Oxymonadida</taxon>
        <taxon>Blattamonas</taxon>
    </lineage>
</organism>
<comment type="caution">
    <text evidence="11">The sequence shown here is derived from an EMBL/GenBank/DDBJ whole genome shotgun (WGS) entry which is preliminary data.</text>
</comment>
<feature type="compositionally biased region" description="Acidic residues" evidence="9">
    <location>
        <begin position="274"/>
        <end position="283"/>
    </location>
</feature>
<evidence type="ECO:0000256" key="9">
    <source>
        <dbReference type="SAM" id="MobiDB-lite"/>
    </source>
</evidence>
<dbReference type="SUPFAM" id="SSF57850">
    <property type="entry name" value="RING/U-box"/>
    <property type="match status" value="1"/>
</dbReference>
<evidence type="ECO:0000313" key="12">
    <source>
        <dbReference type="Proteomes" id="UP001281761"/>
    </source>
</evidence>